<gene>
    <name evidence="2" type="ORF">M5X12_29935</name>
</gene>
<organism evidence="2 3">
    <name type="scientific">Paenibacillus alvei</name>
    <name type="common">Bacillus alvei</name>
    <dbReference type="NCBI Taxonomy" id="44250"/>
    <lineage>
        <taxon>Bacteria</taxon>
        <taxon>Bacillati</taxon>
        <taxon>Bacillota</taxon>
        <taxon>Bacilli</taxon>
        <taxon>Bacillales</taxon>
        <taxon>Paenibacillaceae</taxon>
        <taxon>Paenibacillus</taxon>
    </lineage>
</organism>
<reference evidence="2 3" key="1">
    <citation type="submission" date="2022-05" db="EMBL/GenBank/DDBJ databases">
        <title>Genome Sequencing of Bee-Associated Microbes.</title>
        <authorList>
            <person name="Dunlap C."/>
        </authorList>
    </citation>
    <scope>NUCLEOTIDE SEQUENCE [LARGE SCALE GENOMIC DNA]</scope>
    <source>
        <strain evidence="2 3">NRRL B-04010</strain>
    </source>
</reference>
<dbReference type="Proteomes" id="UP001527181">
    <property type="component" value="Unassembled WGS sequence"/>
</dbReference>
<feature type="transmembrane region" description="Helical" evidence="1">
    <location>
        <begin position="35"/>
        <end position="57"/>
    </location>
</feature>
<dbReference type="RefSeq" id="WP_262866654.1">
    <property type="nucleotide sequence ID" value="NZ_JAMDNP010000109.1"/>
</dbReference>
<evidence type="ECO:0000256" key="1">
    <source>
        <dbReference type="SAM" id="Phobius"/>
    </source>
</evidence>
<accession>A0ABT4H6U9</accession>
<protein>
    <submittedName>
        <fullName evidence="2">Uncharacterized protein</fullName>
    </submittedName>
</protein>
<proteinExistence type="predicted"/>
<dbReference type="EMBL" id="JAMDNP010000109">
    <property type="protein sequence ID" value="MCY9764717.1"/>
    <property type="molecule type" value="Genomic_DNA"/>
</dbReference>
<keyword evidence="1" id="KW-0812">Transmembrane</keyword>
<evidence type="ECO:0000313" key="2">
    <source>
        <dbReference type="EMBL" id="MCY9764717.1"/>
    </source>
</evidence>
<dbReference type="GeneID" id="94490049"/>
<name>A0ABT4H6U9_PAEAL</name>
<sequence length="87" mass="9767">MLLIWNKAGGWRILLYLMNRTTKLKEKGTKKAHELMGLLCFVTLLDMVVSVLEALIIERDTIETAKSHMGKLTKALPGNNIGTLLFP</sequence>
<keyword evidence="3" id="KW-1185">Reference proteome</keyword>
<keyword evidence="1" id="KW-1133">Transmembrane helix</keyword>
<keyword evidence="1" id="KW-0472">Membrane</keyword>
<evidence type="ECO:0000313" key="3">
    <source>
        <dbReference type="Proteomes" id="UP001527181"/>
    </source>
</evidence>
<comment type="caution">
    <text evidence="2">The sequence shown here is derived from an EMBL/GenBank/DDBJ whole genome shotgun (WGS) entry which is preliminary data.</text>
</comment>